<evidence type="ECO:0000256" key="3">
    <source>
        <dbReference type="PROSITE-ProRule" id="PRU00023"/>
    </source>
</evidence>
<evidence type="ECO:0000313" key="4">
    <source>
        <dbReference type="EMBL" id="KXJ85564.1"/>
    </source>
</evidence>
<dbReference type="SUPFAM" id="SSF48403">
    <property type="entry name" value="Ankyrin repeat"/>
    <property type="match status" value="1"/>
</dbReference>
<dbReference type="PANTHER" id="PTHR24198">
    <property type="entry name" value="ANKYRIN REPEAT AND PROTEIN KINASE DOMAIN-CONTAINING PROTEIN"/>
    <property type="match status" value="1"/>
</dbReference>
<dbReference type="STRING" id="196109.A0A136IL26"/>
<dbReference type="SMART" id="SM00248">
    <property type="entry name" value="ANK"/>
    <property type="match status" value="4"/>
</dbReference>
<keyword evidence="1" id="KW-0677">Repeat</keyword>
<accession>A0A136IL26</accession>
<dbReference type="OrthoDB" id="4772757at2759"/>
<dbReference type="InterPro" id="IPR002110">
    <property type="entry name" value="Ankyrin_rpt"/>
</dbReference>
<dbReference type="PROSITE" id="PS50088">
    <property type="entry name" value="ANK_REPEAT"/>
    <property type="match status" value="1"/>
</dbReference>
<proteinExistence type="predicted"/>
<dbReference type="PANTHER" id="PTHR24198:SF165">
    <property type="entry name" value="ANKYRIN REPEAT-CONTAINING PROTEIN-RELATED"/>
    <property type="match status" value="1"/>
</dbReference>
<keyword evidence="5" id="KW-1185">Reference proteome</keyword>
<dbReference type="PROSITE" id="PS50297">
    <property type="entry name" value="ANK_REP_REGION"/>
    <property type="match status" value="1"/>
</dbReference>
<evidence type="ECO:0000313" key="5">
    <source>
        <dbReference type="Proteomes" id="UP000070501"/>
    </source>
</evidence>
<evidence type="ECO:0000256" key="1">
    <source>
        <dbReference type="ARBA" id="ARBA00022737"/>
    </source>
</evidence>
<dbReference type="InterPro" id="IPR036770">
    <property type="entry name" value="Ankyrin_rpt-contain_sf"/>
</dbReference>
<name>A0A136IL26_9PEZI</name>
<dbReference type="GO" id="GO:0005737">
    <property type="term" value="C:cytoplasm"/>
    <property type="evidence" value="ECO:0007669"/>
    <property type="project" value="TreeGrafter"/>
</dbReference>
<dbReference type="AlphaFoldDB" id="A0A136IL26"/>
<dbReference type="Proteomes" id="UP000070501">
    <property type="component" value="Unassembled WGS sequence"/>
</dbReference>
<sequence>MAACNPNGLLDLPASALFDSEEIDRIGVTGVEATCLLRDMGAKLLKRPSDSPPFDILAALTSRRKHIEPLPLSQARLEIVKQLQAMGADINTRTTGKSTPLHSACEHNGWFAAGFKHRAKLAQHLLAAGADVDAQDCRGRTALSFAASDGNLELVAVLLDNGASFDLEGRPTGHNRPKTALDLAAFTGWVDTVQLLLNAGAKSSRPGESVFDGTIEDAASKEFVEVAELIQRFSEGGEGAAGDTRARAA</sequence>
<protein>
    <submittedName>
        <fullName evidence="4">Ankyrin repeat-containing domain protein</fullName>
    </submittedName>
</protein>
<dbReference type="InParanoid" id="A0A136IL26"/>
<feature type="repeat" description="ANK" evidence="3">
    <location>
        <begin position="138"/>
        <end position="170"/>
    </location>
</feature>
<gene>
    <name evidence="4" type="ORF">Micbo1qcDRAFT_221974</name>
</gene>
<keyword evidence="2 3" id="KW-0040">ANK repeat</keyword>
<dbReference type="EMBL" id="KQ964279">
    <property type="protein sequence ID" value="KXJ85564.1"/>
    <property type="molecule type" value="Genomic_DNA"/>
</dbReference>
<dbReference type="Gene3D" id="1.25.40.20">
    <property type="entry name" value="Ankyrin repeat-containing domain"/>
    <property type="match status" value="1"/>
</dbReference>
<dbReference type="Pfam" id="PF12796">
    <property type="entry name" value="Ank_2"/>
    <property type="match status" value="1"/>
</dbReference>
<reference evidence="5" key="1">
    <citation type="submission" date="2016-02" db="EMBL/GenBank/DDBJ databases">
        <title>Draft genome sequence of Microdochium bolleyi, a fungal endophyte of beachgrass.</title>
        <authorList>
            <consortium name="DOE Joint Genome Institute"/>
            <person name="David A.S."/>
            <person name="May G."/>
            <person name="Haridas S."/>
            <person name="Lim J."/>
            <person name="Wang M."/>
            <person name="Labutti K."/>
            <person name="Lipzen A."/>
            <person name="Barry K."/>
            <person name="Grigoriev I.V."/>
        </authorList>
    </citation>
    <scope>NUCLEOTIDE SEQUENCE [LARGE SCALE GENOMIC DNA]</scope>
    <source>
        <strain evidence="5">J235TASD1</strain>
    </source>
</reference>
<evidence type="ECO:0000256" key="2">
    <source>
        <dbReference type="ARBA" id="ARBA00023043"/>
    </source>
</evidence>
<organism evidence="4 5">
    <name type="scientific">Microdochium bolleyi</name>
    <dbReference type="NCBI Taxonomy" id="196109"/>
    <lineage>
        <taxon>Eukaryota</taxon>
        <taxon>Fungi</taxon>
        <taxon>Dikarya</taxon>
        <taxon>Ascomycota</taxon>
        <taxon>Pezizomycotina</taxon>
        <taxon>Sordariomycetes</taxon>
        <taxon>Xylariomycetidae</taxon>
        <taxon>Xylariales</taxon>
        <taxon>Microdochiaceae</taxon>
        <taxon>Microdochium</taxon>
    </lineage>
</organism>